<protein>
    <submittedName>
        <fullName evidence="3">Uncharacterized protein</fullName>
    </submittedName>
</protein>
<proteinExistence type="predicted"/>
<name>K9XZM4_STAC7</name>
<keyword evidence="1" id="KW-0175">Coiled coil</keyword>
<feature type="region of interest" description="Disordered" evidence="2">
    <location>
        <begin position="334"/>
        <end position="355"/>
    </location>
</feature>
<evidence type="ECO:0000313" key="4">
    <source>
        <dbReference type="Proteomes" id="UP000010473"/>
    </source>
</evidence>
<reference evidence="4" key="1">
    <citation type="journal article" date="2013" name="Proc. Natl. Acad. Sci. U.S.A.">
        <title>Improving the coverage of the cyanobacterial phylum using diversity-driven genome sequencing.</title>
        <authorList>
            <person name="Shih P.M."/>
            <person name="Wu D."/>
            <person name="Latifi A."/>
            <person name="Axen S.D."/>
            <person name="Fewer D.P."/>
            <person name="Talla E."/>
            <person name="Calteau A."/>
            <person name="Cai F."/>
            <person name="Tandeau de Marsac N."/>
            <person name="Rippka R."/>
            <person name="Herdman M."/>
            <person name="Sivonen K."/>
            <person name="Coursin T."/>
            <person name="Laurent T."/>
            <person name="Goodwin L."/>
            <person name="Nolan M."/>
            <person name="Davenport K.W."/>
            <person name="Han C.S."/>
            <person name="Rubin E.M."/>
            <person name="Eisen J.A."/>
            <person name="Woyke T."/>
            <person name="Gugger M."/>
            <person name="Kerfeld C.A."/>
        </authorList>
    </citation>
    <scope>NUCLEOTIDE SEQUENCE [LARGE SCALE GENOMIC DNA]</scope>
    <source>
        <strain evidence="4">ATCC 29371 / PCC 7437</strain>
        <plasmid evidence="4">Plasmid pSTA7437.01</plasmid>
    </source>
</reference>
<evidence type="ECO:0000256" key="2">
    <source>
        <dbReference type="SAM" id="MobiDB-lite"/>
    </source>
</evidence>
<geneLocation type="plasmid" evidence="3 4">
    <name>pSTA7437.01</name>
</geneLocation>
<sequence>MNSSNKVKFITASDRQGEVILKYLNKTCQQALNYCQKNNLQSYEDFARTIKIIGDKNAEAKGEHLAIRVGIKENDLVLSLANRPQLGTTKSIKMLEHLGSEEKYQFTRSTVEELLQKKEAKESDRLNSQELSDFSNSFANETELIERGKKNSRLDVVDLIEDRSTSASTEVPDDLLFETAESRSKLEGIDGRHKPLGLTQGTRPHDPVNELLNDSSEDIKTQSNDKSLSDDKKQKQQSKTKQIQPDVVIKKTKKSQSKSSIADRASKTLMALGSKADTYTQDTDGMTVMAASLKMGAVGIAFANKLLEKREERKLKATIDKILAVQERTSQLVERSQSLKQQADKPEVESELDLDEDVKIESNNELDVDEDLDLDDELDLESDITEQLGKAVKTIDRQLMDVDPDISAEPIVIDRAADFYQQLEQINAALDRLEQKLDLLEKRIEHLEQLLDKQEEKDDVELDSEADLVSDLWDEDEQNQVDEKAEDLDTQLVNVLLDVSEKYKQINPNSKSEILIGDRCRLCCDRADEKKIITIEERDNDEVLEIFKATINKDEFVIDKDELDEEEKQAIVESFSQKLEEINDYLDKQQKQSQSNVKQEKKQKEIAIID</sequence>
<feature type="region of interest" description="Disordered" evidence="2">
    <location>
        <begin position="186"/>
        <end position="262"/>
    </location>
</feature>
<feature type="region of interest" description="Disordered" evidence="2">
    <location>
        <begin position="590"/>
        <end position="610"/>
    </location>
</feature>
<dbReference type="RefSeq" id="WP_015211896.1">
    <property type="nucleotide sequence ID" value="NC_019765.1"/>
</dbReference>
<accession>K9XZM4</accession>
<feature type="compositionally biased region" description="Basic and acidic residues" evidence="2">
    <location>
        <begin position="598"/>
        <end position="610"/>
    </location>
</feature>
<dbReference type="KEGG" id="scs:Sta7437_4521"/>
<feature type="coiled-coil region" evidence="1">
    <location>
        <begin position="416"/>
        <end position="457"/>
    </location>
</feature>
<gene>
    <name evidence="3" type="ordered locus">Sta7437_4521</name>
</gene>
<evidence type="ECO:0000256" key="1">
    <source>
        <dbReference type="SAM" id="Coils"/>
    </source>
</evidence>
<dbReference type="HOGENOM" id="CLU_447523_0_0_3"/>
<organism evidence="3 4">
    <name type="scientific">Stanieria cyanosphaera (strain ATCC 29371 / PCC 7437)</name>
    <dbReference type="NCBI Taxonomy" id="111780"/>
    <lineage>
        <taxon>Bacteria</taxon>
        <taxon>Bacillati</taxon>
        <taxon>Cyanobacteriota</taxon>
        <taxon>Cyanophyceae</taxon>
        <taxon>Pleurocapsales</taxon>
        <taxon>Dermocarpellaceae</taxon>
        <taxon>Stanieria</taxon>
    </lineage>
</organism>
<keyword evidence="3" id="KW-0614">Plasmid</keyword>
<keyword evidence="4" id="KW-1185">Reference proteome</keyword>
<dbReference type="AlphaFoldDB" id="K9XZM4"/>
<evidence type="ECO:0000313" key="3">
    <source>
        <dbReference type="EMBL" id="AFZ37983.1"/>
    </source>
</evidence>
<dbReference type="EMBL" id="CP003654">
    <property type="protein sequence ID" value="AFZ37983.1"/>
    <property type="molecule type" value="Genomic_DNA"/>
</dbReference>
<dbReference type="OrthoDB" id="581276at2"/>
<dbReference type="Proteomes" id="UP000010473">
    <property type="component" value="Plasmid pSTA7437.01"/>
</dbReference>